<dbReference type="InterPro" id="IPR016185">
    <property type="entry name" value="PreATP-grasp_dom_sf"/>
</dbReference>
<dbReference type="InterPro" id="IPR011054">
    <property type="entry name" value="Rudment_hybrid_motif"/>
</dbReference>
<evidence type="ECO:0000256" key="9">
    <source>
        <dbReference type="ARBA" id="ARBA00022840"/>
    </source>
</evidence>
<dbReference type="InterPro" id="IPR020559">
    <property type="entry name" value="PRibGlycinamide_synth_CS"/>
</dbReference>
<evidence type="ECO:0000256" key="3">
    <source>
        <dbReference type="ARBA" id="ARBA00005174"/>
    </source>
</evidence>
<dbReference type="InterPro" id="IPR000115">
    <property type="entry name" value="PRibGlycinamide_synth"/>
</dbReference>
<dbReference type="Gene3D" id="3.30.1490.20">
    <property type="entry name" value="ATP-grasp fold, A domain"/>
    <property type="match status" value="1"/>
</dbReference>
<dbReference type="Gene3D" id="3.40.50.20">
    <property type="match status" value="1"/>
</dbReference>
<evidence type="ECO:0000256" key="5">
    <source>
        <dbReference type="ARBA" id="ARBA00022598"/>
    </source>
</evidence>
<dbReference type="FunFam" id="3.40.50.20:FF:000006">
    <property type="entry name" value="Phosphoribosylamine--glycine ligase, chloroplastic"/>
    <property type="match status" value="1"/>
</dbReference>
<dbReference type="SMART" id="SM01210">
    <property type="entry name" value="GARS_C"/>
    <property type="match status" value="1"/>
</dbReference>
<evidence type="ECO:0000256" key="14">
    <source>
        <dbReference type="HAMAP-Rule" id="MF_00138"/>
    </source>
</evidence>
<dbReference type="UniPathway" id="UPA00074">
    <property type="reaction ID" value="UER00125"/>
</dbReference>
<dbReference type="FunFam" id="3.30.470.20:FF:000018">
    <property type="entry name" value="Trifunctional purine biosynthetic protein adenosine-3"/>
    <property type="match status" value="1"/>
</dbReference>
<dbReference type="InterPro" id="IPR020562">
    <property type="entry name" value="PRibGlycinamide_synth_N"/>
</dbReference>
<evidence type="ECO:0000256" key="4">
    <source>
        <dbReference type="ARBA" id="ARBA00013255"/>
    </source>
</evidence>
<comment type="catalytic activity">
    <reaction evidence="14">
        <text>5-phospho-beta-D-ribosylamine + glycine + ATP = N(1)-(5-phospho-beta-D-ribosyl)glycinamide + ADP + phosphate + H(+)</text>
        <dbReference type="Rhea" id="RHEA:17453"/>
        <dbReference type="ChEBI" id="CHEBI:15378"/>
        <dbReference type="ChEBI" id="CHEBI:30616"/>
        <dbReference type="ChEBI" id="CHEBI:43474"/>
        <dbReference type="ChEBI" id="CHEBI:57305"/>
        <dbReference type="ChEBI" id="CHEBI:58681"/>
        <dbReference type="ChEBI" id="CHEBI:143788"/>
        <dbReference type="ChEBI" id="CHEBI:456216"/>
        <dbReference type="EC" id="6.3.4.13"/>
    </reaction>
</comment>
<dbReference type="GO" id="GO:0005524">
    <property type="term" value="F:ATP binding"/>
    <property type="evidence" value="ECO:0007669"/>
    <property type="project" value="UniProtKB-UniRule"/>
</dbReference>
<evidence type="ECO:0000256" key="15">
    <source>
        <dbReference type="PROSITE-ProRule" id="PRU00409"/>
    </source>
</evidence>
<dbReference type="SUPFAM" id="SSF56059">
    <property type="entry name" value="Glutathione synthetase ATP-binding domain-like"/>
    <property type="match status" value="1"/>
</dbReference>
<dbReference type="GO" id="GO:0046872">
    <property type="term" value="F:metal ion binding"/>
    <property type="evidence" value="ECO:0007669"/>
    <property type="project" value="UniProtKB-KW"/>
</dbReference>
<dbReference type="InterPro" id="IPR037123">
    <property type="entry name" value="PRibGlycinamide_synth_C_sf"/>
</dbReference>
<comment type="similarity">
    <text evidence="11 14">Belongs to the GARS family.</text>
</comment>
<sequence>MKVLVVGGGGREHALVWKIAQSTKVSEIYCAPGNAGIAKLAKCVNIGAEDIKALADFAERERIDLTVVGPEAPLCAGIVDEFQKRGLRIFGPTKSAAEIEGSKVFCRQLLAKWGVPSPKFAVFDNPEEAKSYIRQQGAPIVVKAEGLAAGKGSIICLTLDEAIRAVDRIMVEREFGNAGKRVVVEELLEGREASVMVFTDGKTVKPMPPSRDHKRLLDNDQGPNTGGMGAYCPVPDIDAALYDQIVETIMKPTIAALAAEGRPYKGVLYGGLMFTKAGPKVLEFNCRFGDPETQAVLPLLETDLVEICEAVIDERLHEVKTQWRDGACICVVMASAGYPGAYEKGKIITGIDDAEREEGVIVFHAGTAQKDGQLVTSGGRVLGVTAVGNNFADAAEKVYRAVSKIHFDGAHYRRDIFPRSEVKGYCCVE</sequence>
<evidence type="ECO:0000256" key="6">
    <source>
        <dbReference type="ARBA" id="ARBA00022723"/>
    </source>
</evidence>
<evidence type="ECO:0000256" key="8">
    <source>
        <dbReference type="ARBA" id="ARBA00022755"/>
    </source>
</evidence>
<comment type="cofactor">
    <cofactor evidence="2">
        <name>Mg(2+)</name>
        <dbReference type="ChEBI" id="CHEBI:18420"/>
    </cofactor>
</comment>
<comment type="pathway">
    <text evidence="3 14">Purine metabolism; IMP biosynthesis via de novo pathway; N(1)-(5-phospho-D-ribosyl)glycinamide from 5-phospho-alpha-D-ribose 1-diphosphate: step 2/2.</text>
</comment>
<keyword evidence="8 14" id="KW-0658">Purine biosynthesis</keyword>
<dbReference type="SUPFAM" id="SSF51246">
    <property type="entry name" value="Rudiment single hybrid motif"/>
    <property type="match status" value="1"/>
</dbReference>
<keyword evidence="5 14" id="KW-0436">Ligase</keyword>
<feature type="region of interest" description="Disordered" evidence="16">
    <location>
        <begin position="201"/>
        <end position="222"/>
    </location>
</feature>
<evidence type="ECO:0000256" key="13">
    <source>
        <dbReference type="ARBA" id="ARBA00042864"/>
    </source>
</evidence>
<keyword evidence="6" id="KW-0479">Metal-binding</keyword>
<dbReference type="HAMAP" id="MF_00138">
    <property type="entry name" value="GARS"/>
    <property type="match status" value="1"/>
</dbReference>
<organism evidence="18 19">
    <name type="scientific">Candidatus Fervidibacter japonicus</name>
    <dbReference type="NCBI Taxonomy" id="2035412"/>
    <lineage>
        <taxon>Bacteria</taxon>
        <taxon>Candidatus Fervidibacterota</taxon>
        <taxon>Candidatus Fervidibacter</taxon>
    </lineage>
</organism>
<evidence type="ECO:0000313" key="19">
    <source>
        <dbReference type="Proteomes" id="UP000236173"/>
    </source>
</evidence>
<evidence type="ECO:0000256" key="11">
    <source>
        <dbReference type="ARBA" id="ARBA00038345"/>
    </source>
</evidence>
<dbReference type="Pfam" id="PF02843">
    <property type="entry name" value="GARS_C"/>
    <property type="match status" value="1"/>
</dbReference>
<dbReference type="FunFam" id="3.90.600.10:FF:000001">
    <property type="entry name" value="Trifunctional purine biosynthetic protein adenosine-3"/>
    <property type="match status" value="1"/>
</dbReference>
<evidence type="ECO:0000259" key="17">
    <source>
        <dbReference type="PROSITE" id="PS50975"/>
    </source>
</evidence>
<keyword evidence="7 15" id="KW-0547">Nucleotide-binding</keyword>
<dbReference type="SUPFAM" id="SSF52440">
    <property type="entry name" value="PreATP-grasp domain"/>
    <property type="match status" value="1"/>
</dbReference>
<evidence type="ECO:0000256" key="12">
    <source>
        <dbReference type="ARBA" id="ARBA00042242"/>
    </source>
</evidence>
<dbReference type="GO" id="GO:0006189">
    <property type="term" value="P:'de novo' IMP biosynthetic process"/>
    <property type="evidence" value="ECO:0007669"/>
    <property type="project" value="UniProtKB-UniRule"/>
</dbReference>
<dbReference type="EMBL" id="BEHT01000045">
    <property type="protein sequence ID" value="GBC99975.1"/>
    <property type="molecule type" value="Genomic_DNA"/>
</dbReference>
<evidence type="ECO:0000313" key="18">
    <source>
        <dbReference type="EMBL" id="GBC99975.1"/>
    </source>
</evidence>
<dbReference type="InterPro" id="IPR011761">
    <property type="entry name" value="ATP-grasp"/>
</dbReference>
<dbReference type="FunFam" id="3.30.1490.20:FF:000006">
    <property type="entry name" value="phosphoribosylamine--glycine ligase, chloroplastic-like"/>
    <property type="match status" value="1"/>
</dbReference>
<dbReference type="GO" id="GO:0004637">
    <property type="term" value="F:phosphoribosylamine-glycine ligase activity"/>
    <property type="evidence" value="ECO:0007669"/>
    <property type="project" value="UniProtKB-UniRule"/>
</dbReference>
<evidence type="ECO:0000256" key="2">
    <source>
        <dbReference type="ARBA" id="ARBA00001946"/>
    </source>
</evidence>
<feature type="domain" description="ATP-grasp" evidence="17">
    <location>
        <begin position="107"/>
        <end position="313"/>
    </location>
</feature>
<dbReference type="InterPro" id="IPR020561">
    <property type="entry name" value="PRibGlycinamid_synth_ATP-grasp"/>
</dbReference>
<dbReference type="Gene3D" id="3.30.470.20">
    <property type="entry name" value="ATP-grasp fold, B domain"/>
    <property type="match status" value="1"/>
</dbReference>
<dbReference type="AlphaFoldDB" id="A0A2H5XFM6"/>
<keyword evidence="9 15" id="KW-0067">ATP-binding</keyword>
<dbReference type="InterPro" id="IPR020560">
    <property type="entry name" value="PRibGlycinamide_synth_C-dom"/>
</dbReference>
<comment type="caution">
    <text evidence="18">The sequence shown here is derived from an EMBL/GenBank/DDBJ whole genome shotgun (WGS) entry which is preliminary data.</text>
</comment>
<evidence type="ECO:0000256" key="16">
    <source>
        <dbReference type="SAM" id="MobiDB-lite"/>
    </source>
</evidence>
<accession>A0A2H5XFM6</accession>
<dbReference type="PANTHER" id="PTHR43472">
    <property type="entry name" value="PHOSPHORIBOSYLAMINE--GLYCINE LIGASE"/>
    <property type="match status" value="1"/>
</dbReference>
<reference evidence="19" key="1">
    <citation type="submission" date="2017-09" db="EMBL/GenBank/DDBJ databases">
        <title>Metaegenomics of thermophilic ammonia-oxidizing enrichment culture.</title>
        <authorList>
            <person name="Kato S."/>
            <person name="Suzuki K."/>
        </authorList>
    </citation>
    <scope>NUCLEOTIDE SEQUENCE [LARGE SCALE GENOMIC DNA]</scope>
</reference>
<evidence type="ECO:0000256" key="7">
    <source>
        <dbReference type="ARBA" id="ARBA00022741"/>
    </source>
</evidence>
<name>A0A2H5XFM6_9BACT</name>
<dbReference type="GO" id="GO:0009113">
    <property type="term" value="P:purine nucleobase biosynthetic process"/>
    <property type="evidence" value="ECO:0007669"/>
    <property type="project" value="InterPro"/>
</dbReference>
<comment type="cofactor">
    <cofactor evidence="1">
        <name>Mn(2+)</name>
        <dbReference type="ChEBI" id="CHEBI:29035"/>
    </cofactor>
</comment>
<dbReference type="PANTHER" id="PTHR43472:SF1">
    <property type="entry name" value="PHOSPHORIBOSYLAMINE--GLYCINE LIGASE, CHLOROPLASTIC"/>
    <property type="match status" value="1"/>
</dbReference>
<dbReference type="Gene3D" id="3.90.600.10">
    <property type="entry name" value="Phosphoribosylglycinamide synthetase, C-terminal domain"/>
    <property type="match status" value="1"/>
</dbReference>
<dbReference type="PROSITE" id="PS50975">
    <property type="entry name" value="ATP_GRASP"/>
    <property type="match status" value="1"/>
</dbReference>
<dbReference type="SMART" id="SM01209">
    <property type="entry name" value="GARS_A"/>
    <property type="match status" value="1"/>
</dbReference>
<dbReference type="NCBIfam" id="TIGR00877">
    <property type="entry name" value="purD"/>
    <property type="match status" value="1"/>
</dbReference>
<dbReference type="EC" id="6.3.4.13" evidence="4 14"/>
<gene>
    <name evidence="14 18" type="primary">purD</name>
    <name evidence="18" type="ORF">HRbin17_02508</name>
</gene>
<dbReference type="InterPro" id="IPR013815">
    <property type="entry name" value="ATP_grasp_subdomain_1"/>
</dbReference>
<keyword evidence="10" id="KW-0464">Manganese</keyword>
<dbReference type="Proteomes" id="UP000236173">
    <property type="component" value="Unassembled WGS sequence"/>
</dbReference>
<protein>
    <recommendedName>
        <fullName evidence="4 14">Phosphoribosylamine--glycine ligase</fullName>
        <ecNumber evidence="4 14">6.3.4.13</ecNumber>
    </recommendedName>
    <alternativeName>
        <fullName evidence="14">GARS</fullName>
    </alternativeName>
    <alternativeName>
        <fullName evidence="12 14">Glycinamide ribonucleotide synthetase</fullName>
    </alternativeName>
    <alternativeName>
        <fullName evidence="13 14">Phosphoribosylglycinamide synthetase</fullName>
    </alternativeName>
</protein>
<evidence type="ECO:0000256" key="10">
    <source>
        <dbReference type="ARBA" id="ARBA00023211"/>
    </source>
</evidence>
<dbReference type="Pfam" id="PF01071">
    <property type="entry name" value="GARS_A"/>
    <property type="match status" value="1"/>
</dbReference>
<evidence type="ECO:0000256" key="1">
    <source>
        <dbReference type="ARBA" id="ARBA00001936"/>
    </source>
</evidence>
<proteinExistence type="inferred from homology"/>
<dbReference type="Pfam" id="PF02844">
    <property type="entry name" value="GARS_N"/>
    <property type="match status" value="1"/>
</dbReference>
<dbReference type="PROSITE" id="PS00184">
    <property type="entry name" value="GARS"/>
    <property type="match status" value="1"/>
</dbReference>